<dbReference type="EMBL" id="FRAH01000028">
    <property type="protein sequence ID" value="SHK46991.1"/>
    <property type="molecule type" value="Genomic_DNA"/>
</dbReference>
<protein>
    <submittedName>
        <fullName evidence="2">LysM domain-containing protein</fullName>
    </submittedName>
</protein>
<gene>
    <name evidence="2" type="ORF">SAMN02745138_01781</name>
</gene>
<sequence length="231" mass="25704">MSTLKKAIIKIYKNNGKSVEEVECAFNPSQYTIKSSANYKEDHSIGTDVSRMIFLSGAQKEFTTTLFFDSEGEVGRAANLREALRSPSKDSSSVKPVTDTMKKITSAVQVSGSDHKPPLVAFVWGNLNFKGVITSVTETFTMFDPFGKPIRGKLDLTIKEAQEEGLTKKTEPFESPDRTKYRTVLEGSSLWSMAYEEYGDCEKWRVIAKANGLLNPLQIYPGQVLKIPALQ</sequence>
<dbReference type="Gene3D" id="3.10.350.10">
    <property type="entry name" value="LysM domain"/>
    <property type="match status" value="1"/>
</dbReference>
<keyword evidence="3" id="KW-1185">Reference proteome</keyword>
<organism evidence="2 3">
    <name type="scientific">Anaerotignum lactatifermentans DSM 14214</name>
    <dbReference type="NCBI Taxonomy" id="1121323"/>
    <lineage>
        <taxon>Bacteria</taxon>
        <taxon>Bacillati</taxon>
        <taxon>Bacillota</taxon>
        <taxon>Clostridia</taxon>
        <taxon>Lachnospirales</taxon>
        <taxon>Anaerotignaceae</taxon>
        <taxon>Anaerotignum</taxon>
    </lineage>
</organism>
<dbReference type="Pfam" id="PF01476">
    <property type="entry name" value="LysM"/>
    <property type="match status" value="1"/>
</dbReference>
<feature type="domain" description="LysM" evidence="1">
    <location>
        <begin position="180"/>
        <end position="227"/>
    </location>
</feature>
<dbReference type="OrthoDB" id="9815939at2"/>
<dbReference type="Pfam" id="PF19266">
    <property type="entry name" value="CIS_tube"/>
    <property type="match status" value="1"/>
</dbReference>
<dbReference type="InterPro" id="IPR045361">
    <property type="entry name" value="CIS_tube_prot_N"/>
</dbReference>
<dbReference type="InterPro" id="IPR018392">
    <property type="entry name" value="LysM"/>
</dbReference>
<dbReference type="AlphaFoldDB" id="A0A1M6SQH0"/>
<evidence type="ECO:0000313" key="3">
    <source>
        <dbReference type="Proteomes" id="UP000183975"/>
    </source>
</evidence>
<dbReference type="RefSeq" id="WP_072851030.1">
    <property type="nucleotide sequence ID" value="NZ_FRAH01000028.1"/>
</dbReference>
<dbReference type="CDD" id="cd00118">
    <property type="entry name" value="LysM"/>
    <property type="match status" value="1"/>
</dbReference>
<accession>A0A1M6SQH0</accession>
<evidence type="ECO:0000259" key="1">
    <source>
        <dbReference type="PROSITE" id="PS51782"/>
    </source>
</evidence>
<dbReference type="Proteomes" id="UP000183975">
    <property type="component" value="Unassembled WGS sequence"/>
</dbReference>
<dbReference type="InterPro" id="IPR036779">
    <property type="entry name" value="LysM_dom_sf"/>
</dbReference>
<proteinExistence type="predicted"/>
<reference evidence="2 3" key="1">
    <citation type="submission" date="2016-11" db="EMBL/GenBank/DDBJ databases">
        <authorList>
            <person name="Jaros S."/>
            <person name="Januszkiewicz K."/>
            <person name="Wedrychowicz H."/>
        </authorList>
    </citation>
    <scope>NUCLEOTIDE SEQUENCE [LARGE SCALE GENOMIC DNA]</scope>
    <source>
        <strain evidence="2 3">DSM 14214</strain>
    </source>
</reference>
<dbReference type="PROSITE" id="PS51782">
    <property type="entry name" value="LYSM"/>
    <property type="match status" value="1"/>
</dbReference>
<dbReference type="SMART" id="SM00257">
    <property type="entry name" value="LysM"/>
    <property type="match status" value="1"/>
</dbReference>
<name>A0A1M6SQH0_9FIRM</name>
<evidence type="ECO:0000313" key="2">
    <source>
        <dbReference type="EMBL" id="SHK46991.1"/>
    </source>
</evidence>